<comment type="subcellular location">
    <subcellularLocation>
        <location evidence="4">Cytoplasm</location>
    </subcellularLocation>
    <subcellularLocation>
        <location evidence="3">Membrane</location>
        <topology evidence="3">Multi-pass membrane protein</topology>
    </subcellularLocation>
</comment>
<dbReference type="GO" id="GO:0006099">
    <property type="term" value="P:tricarboxylic acid cycle"/>
    <property type="evidence" value="ECO:0007669"/>
    <property type="project" value="InterPro"/>
</dbReference>
<dbReference type="PROSITE" id="PS00393">
    <property type="entry name" value="PEPCASE_2"/>
    <property type="match status" value="1"/>
</dbReference>
<keyword evidence="18" id="KW-0594">Phospholipid biosynthesis</keyword>
<evidence type="ECO:0000256" key="20">
    <source>
        <dbReference type="ARBA" id="ARBA00023264"/>
    </source>
</evidence>
<evidence type="ECO:0000256" key="21">
    <source>
        <dbReference type="ARBA" id="ARBA00023300"/>
    </source>
</evidence>
<dbReference type="GO" id="GO:0008444">
    <property type="term" value="F:CDP-diacylglycerol-glycerol-3-phosphate 3-phosphatidyltransferase activity"/>
    <property type="evidence" value="ECO:0007669"/>
    <property type="project" value="UniProtKB-EC"/>
</dbReference>
<dbReference type="EMBL" id="JAMSHJ010000001">
    <property type="protein sequence ID" value="KAI5445880.1"/>
    <property type="molecule type" value="Genomic_DNA"/>
</dbReference>
<evidence type="ECO:0000256" key="11">
    <source>
        <dbReference type="ARBA" id="ARBA00022553"/>
    </source>
</evidence>
<dbReference type="GO" id="GO:0015977">
    <property type="term" value="P:carbon fixation"/>
    <property type="evidence" value="ECO:0007669"/>
    <property type="project" value="UniProtKB-KW"/>
</dbReference>
<evidence type="ECO:0000256" key="16">
    <source>
        <dbReference type="ARBA" id="ARBA00023098"/>
    </source>
</evidence>
<dbReference type="GO" id="GO:0008964">
    <property type="term" value="F:phosphoenolpyruvate carboxylase activity"/>
    <property type="evidence" value="ECO:0007669"/>
    <property type="project" value="InterPro"/>
</dbReference>
<dbReference type="PRINTS" id="PR00150">
    <property type="entry name" value="PEPCARBXLASE"/>
</dbReference>
<comment type="subunit">
    <text evidence="8">Homotetramer.</text>
</comment>
<dbReference type="InterPro" id="IPR015813">
    <property type="entry name" value="Pyrv/PenolPyrv_kinase-like_dom"/>
</dbReference>
<keyword evidence="9" id="KW-0963">Cytoplasm</keyword>
<dbReference type="PANTHER" id="PTHR30523">
    <property type="entry name" value="PHOSPHOENOLPYRUVATE CARBOXYLASE"/>
    <property type="match status" value="1"/>
</dbReference>
<accession>A0A9D5BLR0</accession>
<dbReference type="InterPro" id="IPR004570">
    <property type="entry name" value="Phosphatidylglycerol_P_synth"/>
</dbReference>
<dbReference type="AlphaFoldDB" id="A0A9D5BLR0"/>
<evidence type="ECO:0000256" key="12">
    <source>
        <dbReference type="ARBA" id="ARBA00022679"/>
    </source>
</evidence>
<evidence type="ECO:0000256" key="14">
    <source>
        <dbReference type="ARBA" id="ARBA00022842"/>
    </source>
</evidence>
<evidence type="ECO:0000256" key="13">
    <source>
        <dbReference type="ARBA" id="ARBA00022692"/>
    </source>
</evidence>
<evidence type="ECO:0000256" key="22">
    <source>
        <dbReference type="ARBA" id="ARBA00048586"/>
    </source>
</evidence>
<dbReference type="FunFam" id="1.20.1440.90:FF:000001">
    <property type="entry name" value="Phosphoenolpyruvate carboxylase 1"/>
    <property type="match status" value="1"/>
</dbReference>
<dbReference type="Proteomes" id="UP001058974">
    <property type="component" value="Chromosome 1"/>
</dbReference>
<dbReference type="InterPro" id="IPR000462">
    <property type="entry name" value="CDP-OH_P_trans"/>
</dbReference>
<evidence type="ECO:0000256" key="8">
    <source>
        <dbReference type="ARBA" id="ARBA00011881"/>
    </source>
</evidence>
<evidence type="ECO:0000256" key="2">
    <source>
        <dbReference type="ARBA" id="ARBA00001946"/>
    </source>
</evidence>
<evidence type="ECO:0000256" key="23">
    <source>
        <dbReference type="PROSITE-ProRule" id="PRU10112"/>
    </source>
</evidence>
<keyword evidence="26" id="KW-1185">Reference proteome</keyword>
<dbReference type="GO" id="GO:0045995">
    <property type="term" value="P:regulation of embryonic development"/>
    <property type="evidence" value="ECO:0007669"/>
    <property type="project" value="UniProtKB-ARBA"/>
</dbReference>
<evidence type="ECO:0000256" key="15">
    <source>
        <dbReference type="ARBA" id="ARBA00022989"/>
    </source>
</evidence>
<comment type="cofactor">
    <cofactor evidence="2">
        <name>Mg(2+)</name>
        <dbReference type="ChEBI" id="CHEBI:18420"/>
    </cofactor>
</comment>
<evidence type="ECO:0000256" key="17">
    <source>
        <dbReference type="ARBA" id="ARBA00023136"/>
    </source>
</evidence>
<reference evidence="25 26" key="1">
    <citation type="journal article" date="2022" name="Nat. Genet.">
        <title>Improved pea reference genome and pan-genome highlight genomic features and evolutionary characteristics.</title>
        <authorList>
            <person name="Yang T."/>
            <person name="Liu R."/>
            <person name="Luo Y."/>
            <person name="Hu S."/>
            <person name="Wang D."/>
            <person name="Wang C."/>
            <person name="Pandey M.K."/>
            <person name="Ge S."/>
            <person name="Xu Q."/>
            <person name="Li N."/>
            <person name="Li G."/>
            <person name="Huang Y."/>
            <person name="Saxena R.K."/>
            <person name="Ji Y."/>
            <person name="Li M."/>
            <person name="Yan X."/>
            <person name="He Y."/>
            <person name="Liu Y."/>
            <person name="Wang X."/>
            <person name="Xiang C."/>
            <person name="Varshney R.K."/>
            <person name="Ding H."/>
            <person name="Gao S."/>
            <person name="Zong X."/>
        </authorList>
    </citation>
    <scope>NUCLEOTIDE SEQUENCE [LARGE SCALE GENOMIC DNA]</scope>
    <source>
        <strain evidence="25 26">cv. Zhongwan 6</strain>
    </source>
</reference>
<dbReference type="Gene3D" id="1.20.1440.90">
    <property type="entry name" value="Phosphoenolpyruvate/pyruvate domain"/>
    <property type="match status" value="1"/>
</dbReference>
<dbReference type="NCBIfam" id="TIGR00560">
    <property type="entry name" value="pgsA"/>
    <property type="match status" value="1"/>
</dbReference>
<dbReference type="Gramene" id="Psat01G0392400-T1">
    <property type="protein sequence ID" value="KAI5445880.1"/>
    <property type="gene ID" value="KIW84_013924"/>
</dbReference>
<evidence type="ECO:0000256" key="6">
    <source>
        <dbReference type="ARBA" id="ARBA00008346"/>
    </source>
</evidence>
<evidence type="ECO:0000256" key="1">
    <source>
        <dbReference type="ARBA" id="ARBA00001936"/>
    </source>
</evidence>
<sequence length="664" mass="72957">MFSTAATAAVKPLFLSFSNSFTSRNFHQHKRFRYTSSATKFPISNKPPSFSANLGLSGKALVSTVPPQPEPEQEQEQPQSSKLLTLPTILTLGRVAAVPLLVATFYLDGWQGTVATTTIFIAASVTDWLDGYIARKMNLKSSFGAFLDPVADKLMVVATLVLLCTRPLDVGLFAQAPWLLPIPAIAIIGREITMSAVREWAASQDSKLLEAVAVNNLGKWKTATQMTALAILLATRDSSCHQLMGFSVFSRVSRFSSSREKKNNNLAYNNIFFIFQESQTGKSGFQKLLEPQLPQLPGIAPYRVVLGNVKDKLERSRRRLELLLEDVACDYDPLDYYETADQLLEPLLLCYESLQSYGSGVLADGRLADLIRRVATFGMVLMKLDLRQESGRHADTLDAITTYLDMGTYSEWDEEKKLDFLTRELKGKRPLVPVSIEVPADVKEVLDTFQIAAELGSDSLGAYVISMASSASDVLAVELLQKDARLAATGELGRACPGGTLRVVPLFETVKDLREAGSVIRKLLSIDWYHEHVIKNHNGHQEIMVGYSDSGKDAGRFTAAWELYKAQEDVVAACNDYGIKVTLFHGRGGSIGRGGGPTYLAIQSQPPGSVMVVTLRSTEQGEMVEAKFGLPQIAVRQLEIYTTAVLLATLRPPLPPSCGWIHRI</sequence>
<dbReference type="InterPro" id="IPR021135">
    <property type="entry name" value="PEP_COase"/>
</dbReference>
<evidence type="ECO:0000256" key="5">
    <source>
        <dbReference type="ARBA" id="ARBA00005042"/>
    </source>
</evidence>
<comment type="caution">
    <text evidence="25">The sequence shown here is derived from an EMBL/GenBank/DDBJ whole genome shotgun (WGS) entry which is preliminary data.</text>
</comment>
<dbReference type="GO" id="GO:0030145">
    <property type="term" value="F:manganese ion binding"/>
    <property type="evidence" value="ECO:0007669"/>
    <property type="project" value="UniProtKB-ARBA"/>
</dbReference>
<keyword evidence="19" id="KW-0456">Lyase</keyword>
<keyword evidence="12 24" id="KW-0808">Transferase</keyword>
<keyword evidence="21" id="KW-0120">Carbon dioxide fixation</keyword>
<dbReference type="InterPro" id="IPR033129">
    <property type="entry name" value="PEPCASE_His_AS"/>
</dbReference>
<keyword evidence="17" id="KW-0472">Membrane</keyword>
<dbReference type="SUPFAM" id="SSF51621">
    <property type="entry name" value="Phosphoenolpyruvate/pyruvate domain"/>
    <property type="match status" value="1"/>
</dbReference>
<evidence type="ECO:0000256" key="4">
    <source>
        <dbReference type="ARBA" id="ARBA00004496"/>
    </source>
</evidence>
<dbReference type="Pfam" id="PF01066">
    <property type="entry name" value="CDP-OH_P_transf"/>
    <property type="match status" value="1"/>
</dbReference>
<keyword evidence="13" id="KW-0812">Transmembrane</keyword>
<comment type="catalytic activity">
    <reaction evidence="22">
        <text>a CDP-1,2-diacyl-sn-glycerol + sn-glycerol 3-phosphate = a 1,2-diacyl-sn-glycero-3-phospho-(1'-sn-glycero-3'-phosphate) + CMP + H(+)</text>
        <dbReference type="Rhea" id="RHEA:12593"/>
        <dbReference type="ChEBI" id="CHEBI:15378"/>
        <dbReference type="ChEBI" id="CHEBI:57597"/>
        <dbReference type="ChEBI" id="CHEBI:58332"/>
        <dbReference type="ChEBI" id="CHEBI:60110"/>
        <dbReference type="ChEBI" id="CHEBI:60377"/>
        <dbReference type="EC" id="2.7.8.5"/>
    </reaction>
</comment>
<evidence type="ECO:0000256" key="24">
    <source>
        <dbReference type="RuleBase" id="RU003750"/>
    </source>
</evidence>
<name>A0A9D5BLR0_PEA</name>
<organism evidence="25 26">
    <name type="scientific">Pisum sativum</name>
    <name type="common">Garden pea</name>
    <name type="synonym">Lathyrus oleraceus</name>
    <dbReference type="NCBI Taxonomy" id="3888"/>
    <lineage>
        <taxon>Eukaryota</taxon>
        <taxon>Viridiplantae</taxon>
        <taxon>Streptophyta</taxon>
        <taxon>Embryophyta</taxon>
        <taxon>Tracheophyta</taxon>
        <taxon>Spermatophyta</taxon>
        <taxon>Magnoliopsida</taxon>
        <taxon>eudicotyledons</taxon>
        <taxon>Gunneridae</taxon>
        <taxon>Pentapetalae</taxon>
        <taxon>rosids</taxon>
        <taxon>fabids</taxon>
        <taxon>Fabales</taxon>
        <taxon>Fabaceae</taxon>
        <taxon>Papilionoideae</taxon>
        <taxon>50 kb inversion clade</taxon>
        <taxon>NPAAA clade</taxon>
        <taxon>Hologalegina</taxon>
        <taxon>IRL clade</taxon>
        <taxon>Fabeae</taxon>
        <taxon>Lathyrus</taxon>
    </lineage>
</organism>
<dbReference type="GO" id="GO:0005829">
    <property type="term" value="C:cytosol"/>
    <property type="evidence" value="ECO:0007669"/>
    <property type="project" value="TreeGrafter"/>
</dbReference>
<dbReference type="InterPro" id="IPR043130">
    <property type="entry name" value="CDP-OH_PTrfase_TM_dom"/>
</dbReference>
<dbReference type="GO" id="GO:0006655">
    <property type="term" value="P:phosphatidylglycerol biosynthetic process"/>
    <property type="evidence" value="ECO:0007669"/>
    <property type="project" value="UniProtKB-ARBA"/>
</dbReference>
<evidence type="ECO:0000313" key="25">
    <source>
        <dbReference type="EMBL" id="KAI5445880.1"/>
    </source>
</evidence>
<evidence type="ECO:0000256" key="18">
    <source>
        <dbReference type="ARBA" id="ARBA00023209"/>
    </source>
</evidence>
<evidence type="ECO:0000256" key="3">
    <source>
        <dbReference type="ARBA" id="ARBA00004141"/>
    </source>
</evidence>
<dbReference type="PANTHER" id="PTHR30523:SF6">
    <property type="entry name" value="PHOSPHOENOLPYRUVATE CARBOXYLASE"/>
    <property type="match status" value="1"/>
</dbReference>
<dbReference type="Gene3D" id="1.20.120.1760">
    <property type="match status" value="1"/>
</dbReference>
<feature type="active site" evidence="23">
    <location>
        <position position="552"/>
    </location>
</feature>
<dbReference type="GO" id="GO:0016020">
    <property type="term" value="C:membrane"/>
    <property type="evidence" value="ECO:0007669"/>
    <property type="project" value="UniProtKB-SubCell"/>
</dbReference>
<protein>
    <submittedName>
        <fullName evidence="25">Phosphoenolpyruvate carboxylase 4</fullName>
    </submittedName>
</protein>
<comment type="similarity">
    <text evidence="6">Belongs to the PEPCase type 1 family.</text>
</comment>
<evidence type="ECO:0000256" key="9">
    <source>
        <dbReference type="ARBA" id="ARBA00022490"/>
    </source>
</evidence>
<comment type="similarity">
    <text evidence="7 24">Belongs to the CDP-alcohol phosphatidyltransferase class-I family.</text>
</comment>
<dbReference type="PROSITE" id="PS00379">
    <property type="entry name" value="CDP_ALCOHOL_P_TRANSF"/>
    <property type="match status" value="1"/>
</dbReference>
<keyword evidence="15" id="KW-1133">Transmembrane helix</keyword>
<keyword evidence="10" id="KW-0444">Lipid biosynthesis</keyword>
<gene>
    <name evidence="25" type="ORF">KIW84_013924</name>
</gene>
<keyword evidence="11" id="KW-0597">Phosphoprotein</keyword>
<keyword evidence="14" id="KW-0460">Magnesium</keyword>
<evidence type="ECO:0000256" key="7">
    <source>
        <dbReference type="ARBA" id="ARBA00010441"/>
    </source>
</evidence>
<proteinExistence type="inferred from homology"/>
<keyword evidence="20" id="KW-1208">Phospholipid metabolism</keyword>
<evidence type="ECO:0000256" key="10">
    <source>
        <dbReference type="ARBA" id="ARBA00022516"/>
    </source>
</evidence>
<dbReference type="FunFam" id="1.20.120.1760:FF:000008">
    <property type="entry name" value="CDP-diacylglycerol--glycerol-3-phosphate 3-phosphatidyltransferase 2"/>
    <property type="match status" value="1"/>
</dbReference>
<comment type="cofactor">
    <cofactor evidence="1">
        <name>Mn(2+)</name>
        <dbReference type="ChEBI" id="CHEBI:29035"/>
    </cofactor>
</comment>
<evidence type="ECO:0000256" key="19">
    <source>
        <dbReference type="ARBA" id="ARBA00023239"/>
    </source>
</evidence>
<evidence type="ECO:0000313" key="26">
    <source>
        <dbReference type="Proteomes" id="UP001058974"/>
    </source>
</evidence>
<keyword evidence="16" id="KW-0443">Lipid metabolism</keyword>
<dbReference type="InterPro" id="IPR048254">
    <property type="entry name" value="CDP_ALCOHOL_P_TRANSF_CS"/>
</dbReference>
<dbReference type="Pfam" id="PF00311">
    <property type="entry name" value="PEPcase"/>
    <property type="match status" value="1"/>
</dbReference>
<comment type="pathway">
    <text evidence="5">Phospholipid metabolism; phosphatidylglycerol biosynthesis; phosphatidylglycerol from CDP-diacylglycerol: step 1/2.</text>
</comment>